<dbReference type="Proteomes" id="UP000265520">
    <property type="component" value="Unassembled WGS sequence"/>
</dbReference>
<dbReference type="SUPFAM" id="SSF53098">
    <property type="entry name" value="Ribonuclease H-like"/>
    <property type="match status" value="1"/>
</dbReference>
<dbReference type="PANTHER" id="PTHR45835">
    <property type="entry name" value="YALI0A06105P"/>
    <property type="match status" value="1"/>
</dbReference>
<protein>
    <submittedName>
        <fullName evidence="1">Retrotransposon protein</fullName>
    </submittedName>
</protein>
<dbReference type="InterPro" id="IPR012337">
    <property type="entry name" value="RNaseH-like_sf"/>
</dbReference>
<comment type="caution">
    <text evidence="1">The sequence shown here is derived from an EMBL/GenBank/DDBJ whole genome shotgun (WGS) entry which is preliminary data.</text>
</comment>
<organism evidence="1 2">
    <name type="scientific">Trifolium medium</name>
    <dbReference type="NCBI Taxonomy" id="97028"/>
    <lineage>
        <taxon>Eukaryota</taxon>
        <taxon>Viridiplantae</taxon>
        <taxon>Streptophyta</taxon>
        <taxon>Embryophyta</taxon>
        <taxon>Tracheophyta</taxon>
        <taxon>Spermatophyta</taxon>
        <taxon>Magnoliopsida</taxon>
        <taxon>eudicotyledons</taxon>
        <taxon>Gunneridae</taxon>
        <taxon>Pentapetalae</taxon>
        <taxon>rosids</taxon>
        <taxon>fabids</taxon>
        <taxon>Fabales</taxon>
        <taxon>Fabaceae</taxon>
        <taxon>Papilionoideae</taxon>
        <taxon>50 kb inversion clade</taxon>
        <taxon>NPAAA clade</taxon>
        <taxon>Hologalegina</taxon>
        <taxon>IRL clade</taxon>
        <taxon>Trifolieae</taxon>
        <taxon>Trifolium</taxon>
    </lineage>
</organism>
<name>A0A392RVT0_9FABA</name>
<accession>A0A392RVT0</accession>
<dbReference type="Gene3D" id="3.30.420.10">
    <property type="entry name" value="Ribonuclease H-like superfamily/Ribonuclease H"/>
    <property type="match status" value="1"/>
</dbReference>
<keyword evidence="2" id="KW-1185">Reference proteome</keyword>
<feature type="non-terminal residue" evidence="1">
    <location>
        <position position="78"/>
    </location>
</feature>
<dbReference type="PANTHER" id="PTHR45835:SF99">
    <property type="entry name" value="CHROMO DOMAIN-CONTAINING PROTEIN-RELATED"/>
    <property type="match status" value="1"/>
</dbReference>
<dbReference type="InterPro" id="IPR036397">
    <property type="entry name" value="RNaseH_sf"/>
</dbReference>
<sequence>MKKQISEFVNACLICQKSKIEHHKPSGLLQPLFMPEWKWDSIAMDFVGGLPRTTKGNEVIWVIVDRLTKSAHFIPIKT</sequence>
<dbReference type="GO" id="GO:0003676">
    <property type="term" value="F:nucleic acid binding"/>
    <property type="evidence" value="ECO:0007669"/>
    <property type="project" value="InterPro"/>
</dbReference>
<proteinExistence type="predicted"/>
<dbReference type="AlphaFoldDB" id="A0A392RVT0"/>
<evidence type="ECO:0000313" key="1">
    <source>
        <dbReference type="EMBL" id="MCI40164.1"/>
    </source>
</evidence>
<reference evidence="1 2" key="1">
    <citation type="journal article" date="2018" name="Front. Plant Sci.">
        <title>Red Clover (Trifolium pratense) and Zigzag Clover (T. medium) - A Picture of Genomic Similarities and Differences.</title>
        <authorList>
            <person name="Dluhosova J."/>
            <person name="Istvanek J."/>
            <person name="Nedelnik J."/>
            <person name="Repkova J."/>
        </authorList>
    </citation>
    <scope>NUCLEOTIDE SEQUENCE [LARGE SCALE GENOMIC DNA]</scope>
    <source>
        <strain evidence="2">cv. 10/8</strain>
        <tissue evidence="1">Leaf</tissue>
    </source>
</reference>
<dbReference type="EMBL" id="LXQA010276749">
    <property type="protein sequence ID" value="MCI40164.1"/>
    <property type="molecule type" value="Genomic_DNA"/>
</dbReference>
<evidence type="ECO:0000313" key="2">
    <source>
        <dbReference type="Proteomes" id="UP000265520"/>
    </source>
</evidence>